<evidence type="ECO:0000256" key="7">
    <source>
        <dbReference type="ARBA" id="ARBA00040674"/>
    </source>
</evidence>
<keyword evidence="2" id="KW-0547">Nucleotide-binding</keyword>
<evidence type="ECO:0000256" key="5">
    <source>
        <dbReference type="ARBA" id="ARBA00023204"/>
    </source>
</evidence>
<gene>
    <name evidence="11" type="primary">LOC106816286</name>
</gene>
<feature type="domain" description="RecA family profile 1" evidence="9">
    <location>
        <begin position="1"/>
        <end position="171"/>
    </location>
</feature>
<dbReference type="PROSITE" id="PS50162">
    <property type="entry name" value="RECA_2"/>
    <property type="match status" value="1"/>
</dbReference>
<evidence type="ECO:0000313" key="10">
    <source>
        <dbReference type="Proteomes" id="UP000695022"/>
    </source>
</evidence>
<dbReference type="Gene3D" id="3.40.50.300">
    <property type="entry name" value="P-loop containing nucleotide triphosphate hydrolases"/>
    <property type="match status" value="1"/>
</dbReference>
<dbReference type="SUPFAM" id="SSF52540">
    <property type="entry name" value="P-loop containing nucleoside triphosphate hydrolases"/>
    <property type="match status" value="1"/>
</dbReference>
<dbReference type="PANTHER" id="PTHR46239">
    <property type="entry name" value="DNA REPAIR PROTEIN RAD51 HOMOLOG 3 RAD51C"/>
    <property type="match status" value="1"/>
</dbReference>
<dbReference type="RefSeq" id="XP_014676389.1">
    <property type="nucleotide sequence ID" value="XM_014820903.1"/>
</dbReference>
<sequence>MNYIVIDTPGLYAQHRGEVPKQLCVDVQIPAAFGGHGGGALYIDTEGSFYPRRVAQMAEAAVAHCRHIAETDDAPGQREAMQGFTVEAIMSRIHYKRCSDHDELTAAVRVLPAFLRTHPTVKLIVIDSIAYHFRYDFDDFALRNQLLGRIAQTLLRLATERDLAVVLTNQMTTKFSDDGQSFSVPALGDAWSHASTVRVILSSAGTVRRAALYKHPARGEGTACYQILTEGIRDVVDSPPSPPGHAGDRPGSGGQGRLRSRGQGRPESEGQGRSWSGGQARPESESQGRPGKRPRLDDC</sequence>
<reference evidence="11" key="1">
    <citation type="submission" date="2025-08" db="UniProtKB">
        <authorList>
            <consortium name="RefSeq"/>
        </authorList>
    </citation>
    <scope>IDENTIFICATION</scope>
</reference>
<evidence type="ECO:0000256" key="1">
    <source>
        <dbReference type="ARBA" id="ARBA00004123"/>
    </source>
</evidence>
<name>A0ABM1EW18_PRICU</name>
<comment type="subcellular location">
    <subcellularLocation>
        <location evidence="1">Nucleus</location>
    </subcellularLocation>
</comment>
<keyword evidence="3" id="KW-0227">DNA damage</keyword>
<dbReference type="PANTHER" id="PTHR46239:SF1">
    <property type="entry name" value="DNA REPAIR PROTEIN RAD51 HOMOLOG 3"/>
    <property type="match status" value="1"/>
</dbReference>
<dbReference type="Proteomes" id="UP000695022">
    <property type="component" value="Unplaced"/>
</dbReference>
<evidence type="ECO:0000313" key="11">
    <source>
        <dbReference type="RefSeq" id="XP_014676389.1"/>
    </source>
</evidence>
<dbReference type="GeneID" id="106816286"/>
<keyword evidence="6" id="KW-0539">Nucleus</keyword>
<dbReference type="InterPro" id="IPR020588">
    <property type="entry name" value="RecA_ATP-bd"/>
</dbReference>
<dbReference type="Pfam" id="PF08423">
    <property type="entry name" value="Rad51"/>
    <property type="match status" value="2"/>
</dbReference>
<accession>A0ABM1EW18</accession>
<dbReference type="InterPro" id="IPR052093">
    <property type="entry name" value="HR_Repair_Mediator"/>
</dbReference>
<evidence type="ECO:0000256" key="3">
    <source>
        <dbReference type="ARBA" id="ARBA00022763"/>
    </source>
</evidence>
<proteinExistence type="predicted"/>
<dbReference type="InterPro" id="IPR027417">
    <property type="entry name" value="P-loop_NTPase"/>
</dbReference>
<evidence type="ECO:0000256" key="8">
    <source>
        <dbReference type="SAM" id="MobiDB-lite"/>
    </source>
</evidence>
<protein>
    <recommendedName>
        <fullName evidence="7">DNA repair protein RAD51 homolog 3</fullName>
    </recommendedName>
</protein>
<dbReference type="InterPro" id="IPR013632">
    <property type="entry name" value="Rad51_C"/>
</dbReference>
<evidence type="ECO:0000256" key="4">
    <source>
        <dbReference type="ARBA" id="ARBA00022840"/>
    </source>
</evidence>
<feature type="region of interest" description="Disordered" evidence="8">
    <location>
        <begin position="234"/>
        <end position="299"/>
    </location>
</feature>
<dbReference type="CDD" id="cd19492">
    <property type="entry name" value="Rad51C"/>
    <property type="match status" value="1"/>
</dbReference>
<keyword evidence="5" id="KW-0234">DNA repair</keyword>
<organism evidence="10 11">
    <name type="scientific">Priapulus caudatus</name>
    <name type="common">Priapulid worm</name>
    <dbReference type="NCBI Taxonomy" id="37621"/>
    <lineage>
        <taxon>Eukaryota</taxon>
        <taxon>Metazoa</taxon>
        <taxon>Ecdysozoa</taxon>
        <taxon>Scalidophora</taxon>
        <taxon>Priapulida</taxon>
        <taxon>Priapulimorpha</taxon>
        <taxon>Priapulimorphida</taxon>
        <taxon>Priapulidae</taxon>
        <taxon>Priapulus</taxon>
    </lineage>
</organism>
<evidence type="ECO:0000256" key="6">
    <source>
        <dbReference type="ARBA" id="ARBA00023242"/>
    </source>
</evidence>
<evidence type="ECO:0000256" key="2">
    <source>
        <dbReference type="ARBA" id="ARBA00022741"/>
    </source>
</evidence>
<keyword evidence="10" id="KW-1185">Reference proteome</keyword>
<keyword evidence="4" id="KW-0067">ATP-binding</keyword>
<evidence type="ECO:0000259" key="9">
    <source>
        <dbReference type="PROSITE" id="PS50162"/>
    </source>
</evidence>